<dbReference type="EMBL" id="JBAHYK010000900">
    <property type="protein sequence ID" value="KAL0570620.1"/>
    <property type="molecule type" value="Genomic_DNA"/>
</dbReference>
<dbReference type="Proteomes" id="UP001465976">
    <property type="component" value="Unassembled WGS sequence"/>
</dbReference>
<evidence type="ECO:0000259" key="5">
    <source>
        <dbReference type="PROSITE" id="PS50600"/>
    </source>
</evidence>
<evidence type="ECO:0000256" key="4">
    <source>
        <dbReference type="SAM" id="MobiDB-lite"/>
    </source>
</evidence>
<feature type="region of interest" description="Disordered" evidence="4">
    <location>
        <begin position="1410"/>
        <end position="1609"/>
    </location>
</feature>
<feature type="compositionally biased region" description="Basic and acidic residues" evidence="4">
    <location>
        <begin position="1572"/>
        <end position="1587"/>
    </location>
</feature>
<feature type="region of interest" description="Disordered" evidence="4">
    <location>
        <begin position="1"/>
        <end position="57"/>
    </location>
</feature>
<proteinExistence type="inferred from homology"/>
<feature type="compositionally biased region" description="Basic residues" evidence="4">
    <location>
        <begin position="1263"/>
        <end position="1273"/>
    </location>
</feature>
<protein>
    <recommendedName>
        <fullName evidence="5">Ubiquitin-like protease family profile domain-containing protein</fullName>
    </recommendedName>
</protein>
<feature type="compositionally biased region" description="Basic and acidic residues" evidence="4">
    <location>
        <begin position="1274"/>
        <end position="1288"/>
    </location>
</feature>
<feature type="compositionally biased region" description="Acidic residues" evidence="4">
    <location>
        <begin position="559"/>
        <end position="585"/>
    </location>
</feature>
<evidence type="ECO:0000313" key="7">
    <source>
        <dbReference type="Proteomes" id="UP001465976"/>
    </source>
</evidence>
<keyword evidence="7" id="KW-1185">Reference proteome</keyword>
<feature type="region of interest" description="Disordered" evidence="4">
    <location>
        <begin position="1239"/>
        <end position="1389"/>
    </location>
</feature>
<dbReference type="Pfam" id="PF02902">
    <property type="entry name" value="Peptidase_C48"/>
    <property type="match status" value="1"/>
</dbReference>
<reference evidence="6 7" key="1">
    <citation type="submission" date="2024-02" db="EMBL/GenBank/DDBJ databases">
        <title>A draft genome for the cacao thread blight pathogen Marasmius crinis-equi.</title>
        <authorList>
            <person name="Cohen S.P."/>
            <person name="Baruah I.K."/>
            <person name="Amoako-Attah I."/>
            <person name="Bukari Y."/>
            <person name="Meinhardt L.W."/>
            <person name="Bailey B.A."/>
        </authorList>
    </citation>
    <scope>NUCLEOTIDE SEQUENCE [LARGE SCALE GENOMIC DNA]</scope>
    <source>
        <strain evidence="6 7">GH-76</strain>
    </source>
</reference>
<organism evidence="6 7">
    <name type="scientific">Marasmius crinis-equi</name>
    <dbReference type="NCBI Taxonomy" id="585013"/>
    <lineage>
        <taxon>Eukaryota</taxon>
        <taxon>Fungi</taxon>
        <taxon>Dikarya</taxon>
        <taxon>Basidiomycota</taxon>
        <taxon>Agaricomycotina</taxon>
        <taxon>Agaricomycetes</taxon>
        <taxon>Agaricomycetidae</taxon>
        <taxon>Agaricales</taxon>
        <taxon>Marasmiineae</taxon>
        <taxon>Marasmiaceae</taxon>
        <taxon>Marasmius</taxon>
    </lineage>
</organism>
<dbReference type="Gene3D" id="3.40.395.10">
    <property type="entry name" value="Adenoviral Proteinase, Chain A"/>
    <property type="match status" value="1"/>
</dbReference>
<feature type="compositionally biased region" description="Basic residues" evidence="4">
    <location>
        <begin position="23"/>
        <end position="33"/>
    </location>
</feature>
<evidence type="ECO:0000256" key="1">
    <source>
        <dbReference type="ARBA" id="ARBA00005234"/>
    </source>
</evidence>
<dbReference type="SUPFAM" id="SSF51197">
    <property type="entry name" value="Clavaminate synthase-like"/>
    <property type="match status" value="1"/>
</dbReference>
<evidence type="ECO:0000256" key="2">
    <source>
        <dbReference type="ARBA" id="ARBA00022670"/>
    </source>
</evidence>
<feature type="region of interest" description="Disordered" evidence="4">
    <location>
        <begin position="1853"/>
        <end position="1876"/>
    </location>
</feature>
<feature type="compositionally biased region" description="Low complexity" evidence="4">
    <location>
        <begin position="506"/>
        <end position="521"/>
    </location>
</feature>
<dbReference type="Gene3D" id="2.60.120.650">
    <property type="entry name" value="Cupin"/>
    <property type="match status" value="1"/>
</dbReference>
<accession>A0ABR3F5W4</accession>
<dbReference type="PROSITE" id="PS50600">
    <property type="entry name" value="ULP_PROTEASE"/>
    <property type="match status" value="1"/>
</dbReference>
<keyword evidence="3" id="KW-0378">Hydrolase</keyword>
<feature type="region of interest" description="Disordered" evidence="4">
    <location>
        <begin position="637"/>
        <end position="672"/>
    </location>
</feature>
<feature type="region of interest" description="Disordered" evidence="4">
    <location>
        <begin position="1973"/>
        <end position="1997"/>
    </location>
</feature>
<keyword evidence="2" id="KW-0645">Protease</keyword>
<feature type="compositionally biased region" description="Basic and acidic residues" evidence="4">
    <location>
        <begin position="534"/>
        <end position="543"/>
    </location>
</feature>
<evidence type="ECO:0000313" key="6">
    <source>
        <dbReference type="EMBL" id="KAL0570620.1"/>
    </source>
</evidence>
<feature type="compositionally biased region" description="Basic and acidic residues" evidence="4">
    <location>
        <begin position="1331"/>
        <end position="1341"/>
    </location>
</feature>
<comment type="similarity">
    <text evidence="1">Belongs to the peptidase C48 family.</text>
</comment>
<feature type="compositionally biased region" description="Acidic residues" evidence="4">
    <location>
        <begin position="1438"/>
        <end position="1456"/>
    </location>
</feature>
<dbReference type="InterPro" id="IPR003653">
    <property type="entry name" value="Peptidase_C48_C"/>
</dbReference>
<feature type="compositionally biased region" description="Polar residues" evidence="4">
    <location>
        <begin position="48"/>
        <end position="57"/>
    </location>
</feature>
<feature type="compositionally biased region" description="Basic residues" evidence="4">
    <location>
        <begin position="1417"/>
        <end position="1432"/>
    </location>
</feature>
<feature type="region of interest" description="Disordered" evidence="4">
    <location>
        <begin position="494"/>
        <end position="623"/>
    </location>
</feature>
<name>A0ABR3F5W4_9AGAR</name>
<comment type="caution">
    <text evidence="6">The sequence shown here is derived from an EMBL/GenBank/DDBJ whole genome shotgun (WGS) entry which is preliminary data.</text>
</comment>
<evidence type="ECO:0000256" key="3">
    <source>
        <dbReference type="ARBA" id="ARBA00022801"/>
    </source>
</evidence>
<feature type="compositionally biased region" description="Basic and acidic residues" evidence="4">
    <location>
        <begin position="1364"/>
        <end position="1381"/>
    </location>
</feature>
<sequence>MKSVQNRKQNRKTRDEETGNVKTKPKPKPKPRSRAIWNAPPLEFGDIQETQGSTSRQELARIDTPTIDSQPGVVFEMMQQQFTFDQTIGRGLRESQSFSILQFLPGRLDPMLSFVDWSKWPWNTDVFCQGTLEEKVHNVPIEFQQLMFEMHKPVLALLLEDLLSRWSRMEANSLSKVFFDENHAKKRDKSTMPISKGVWCLRLLEKLTILDANSTFTPHPVQQPRTRFHKLKTFTGLKDLSNWRGTLVSLKDAIESSSFGSYVSSPPARGNKEDGVWDLECLVWQAQAYEQDVENAHVASVLANISSVALFIRNLKMGNLDLPTNFEAYILEKARDYPEILARVKSNPLKKIRQNDILGCVFVACATSSLILCGTKHMTDTNLPRGDLLQLWLHLGNMFPPAVAALDLAFWRCIKRVADGEMGSLDSLKMFLREDVDLNVLQTLPPEETLFFSPSFGIPFDEYRTTLTPSQQEQPLFAYIEELEENRYNVPIEDEEEEIEEQPMPGNAAAQGNYANGENAAVGHEHPGGGIDPKLLEGDKATVEDYDDEGHEQEHEAPQEEEEEEDEEEGEEEGEGEEDDDDADDEVKNDILDTIQSPVRRRKRKAIKATNPKPEKTTKRKKNAITATIKTTKTNTIKEKHTATKEKQATTNRKKEKPVVSKETGMQNLELGGPLPSTTYELGEIKLLPFTGTPVTAEPWFYTMAHAQQMASIFERADETTDFMALPSSSRQTSVSKPHPAIAVITRDEYESTSRAGMQHLFASHHILIHGCTVAEEDQRWTEDVLSKVGNMDEKREIHDLSLSGKVKTPNEQIRMGTFRDVLNEGLKPMGKPINCLDIPSLPMLEGFRATKLFTNGRIAIHKVKGAKIFDSKAFDMDAHCWHLLATKGSSHPAHIDTAGYATMVAPQTGVKIFFLLVPGQDNPSFEEANGALEFAELGHDMTNEVGMVVLPVLLRPGDVLLMRPCTPHYVLTLDNSLCHGSHFYCASTISDTCFGIYHTFTHQSSITNQDDIAHRISLARTICFWHDRVTSMQGYFSRPAGTFVVDDIPTFRSMSGIMDFLCLYNLIQMGSLIWKERYSEGKVDETLVEMYELAKERGEAILAWLNAAIVIHRVHMEKGATQDYKFHDEDLTSPQSRLLEIRDEFLAHQCASLHAAIEANPQCDVQADDFEAALNNDLSRFPESVRQRIKDKLSDPEDELFSYNWPFRYLPDNMQYAVSSAADRSIFADSHDSRYQQRAQLESHSAYRTDAGNKGDEAGRSSRVHVAVKKRAIREDKSIKKVRKDPPDAAGEGAGKRRKVEENSDPVMGTDVAKPRYPQDVGLSSQDVVAAREKGKKKDDLNEDSEMDVDVNQPDEDMDVDSSPEKAAKPMGKEEADRNAGKSGRRVACITPTWLSREELIARDKRLMKVEDERRHGRAVRRREKKRKARKTRGEPEPENDPLSDYFDTDSEDDDCRLSEDDNIVGPNPFQSLFLDDDSEKDKTNPSSPSCRDIAGSEDPSKDADAKGKFQTADGQEESESDASSPDVRIEDRPKGGSSCVGSDKDDVTGTGNGCKVRDEASTEACTSPASHERPRDAVHGAKDAAQEGTGNRRNPVPLDPPPRGLEIDTAEPWFLSSKLLMQGEWDAPARVIPRHNAASSSHGLIKIRSAELRAFADPSDTETLLNDSDIAFASWALRYHLSGYRSSNVAVFFPGIFDPIPPVEPYKHARCEEYWAKDTWLIPYNIGRNHWALAIVKAQTRRVLLFDSLASADDLNGWRPTIELRIKLLISEAQRDGKTVQFESFLSLSSWSYHQLNATKTQSNFKDCGVWVLWIVSAVLQGYDSAKLEERRIDEFREFCAKVIRTVPTSAHEKENSLDTPVPPPPAATSSGFDAEFGVRKKDPEEAYGPQAGNTTAPSKGRFLVQPVKAESSTPLPASNAALPEAEPSQLSDWATVPVHSLYLAHPVLSAGPETGSGQKSGQTWQEYFAERDKRNLRKSSKESPEAKKRRECQAKEDMRKVTVKKVYYWDKRGEEGFRVRCLLQNRDRNSYVDQYTGGRRKYDSFSRDWDLCTEFGDPDPTCATDSDFDE</sequence>
<feature type="domain" description="Ubiquitin-like protease family profile" evidence="5">
    <location>
        <begin position="1647"/>
        <end position="1821"/>
    </location>
</feature>
<dbReference type="InterPro" id="IPR038765">
    <property type="entry name" value="Papain-like_cys_pep_sf"/>
</dbReference>
<feature type="compositionally biased region" description="Basic and acidic residues" evidence="4">
    <location>
        <begin position="1500"/>
        <end position="1509"/>
    </location>
</feature>
<feature type="compositionally biased region" description="Basic and acidic residues" evidence="4">
    <location>
        <begin position="1246"/>
        <end position="1261"/>
    </location>
</feature>
<feature type="compositionally biased region" description="Acidic residues" evidence="4">
    <location>
        <begin position="1342"/>
        <end position="1363"/>
    </location>
</feature>
<gene>
    <name evidence="6" type="ORF">V5O48_011337</name>
</gene>
<dbReference type="SUPFAM" id="SSF54001">
    <property type="entry name" value="Cysteine proteinases"/>
    <property type="match status" value="1"/>
</dbReference>
<feature type="compositionally biased region" description="Basic and acidic residues" evidence="4">
    <location>
        <begin position="637"/>
        <end position="648"/>
    </location>
</feature>